<dbReference type="EMBL" id="SHKW01000001">
    <property type="protein sequence ID" value="RZU41121.1"/>
    <property type="molecule type" value="Genomic_DNA"/>
</dbReference>
<accession>A0A4Q7YVF3</accession>
<protein>
    <submittedName>
        <fullName evidence="1">Uncharacterized protein</fullName>
    </submittedName>
</protein>
<evidence type="ECO:0000313" key="2">
    <source>
        <dbReference type="Proteomes" id="UP000292958"/>
    </source>
</evidence>
<gene>
    <name evidence="1" type="ORF">BDD14_2619</name>
</gene>
<dbReference type="OrthoDB" id="8265506at2"/>
<keyword evidence="2" id="KW-1185">Reference proteome</keyword>
<name>A0A4Q7YVF3_9BACT</name>
<comment type="caution">
    <text evidence="1">The sequence shown here is derived from an EMBL/GenBank/DDBJ whole genome shotgun (WGS) entry which is preliminary data.</text>
</comment>
<sequence>MLRVDCYYFYALAVKIHPLTDLRVSSPLAEEWVVLHEARQELFQFFSLFPLRTTRTPANTLVQAINRVVPLELSEMRFNLDNGEKVIVPYFEGHAIREAAVEFESVLKAELVGWDAFFVSQKGAFSTTELMQQAETMVPEPGRSYLTKKATADFRQAGMCLAFNLGTAACFHVARATEEIIREYYRAVVGALPDIKQRNWGAYHRNLSRCSTAESKVLGWLKHITEEYRNPVLHPDEILSVDDATEFINACIALISSMGKALIKLGYKSEAEREAELLSNNEDGQIALQPLLAESGEMGEGTLGF</sequence>
<dbReference type="AlphaFoldDB" id="A0A4Q7YVF3"/>
<proteinExistence type="predicted"/>
<reference evidence="1 2" key="1">
    <citation type="submission" date="2019-02" db="EMBL/GenBank/DDBJ databases">
        <title>Genomic Encyclopedia of Archaeal and Bacterial Type Strains, Phase II (KMG-II): from individual species to whole genera.</title>
        <authorList>
            <person name="Goeker M."/>
        </authorList>
    </citation>
    <scope>NUCLEOTIDE SEQUENCE [LARGE SCALE GENOMIC DNA]</scope>
    <source>
        <strain evidence="1 2">DSM 18101</strain>
    </source>
</reference>
<evidence type="ECO:0000313" key="1">
    <source>
        <dbReference type="EMBL" id="RZU41121.1"/>
    </source>
</evidence>
<dbReference type="Proteomes" id="UP000292958">
    <property type="component" value="Unassembled WGS sequence"/>
</dbReference>
<dbReference type="RefSeq" id="WP_130419087.1">
    <property type="nucleotide sequence ID" value="NZ_SHKW01000001.1"/>
</dbReference>
<organism evidence="1 2">
    <name type="scientific">Edaphobacter modestus</name>
    <dbReference type="NCBI Taxonomy" id="388466"/>
    <lineage>
        <taxon>Bacteria</taxon>
        <taxon>Pseudomonadati</taxon>
        <taxon>Acidobacteriota</taxon>
        <taxon>Terriglobia</taxon>
        <taxon>Terriglobales</taxon>
        <taxon>Acidobacteriaceae</taxon>
        <taxon>Edaphobacter</taxon>
    </lineage>
</organism>